<keyword evidence="3" id="KW-1185">Reference proteome</keyword>
<evidence type="ECO:0000313" key="3">
    <source>
        <dbReference type="Proteomes" id="UP001341840"/>
    </source>
</evidence>
<evidence type="ECO:0000256" key="1">
    <source>
        <dbReference type="SAM" id="MobiDB-lite"/>
    </source>
</evidence>
<comment type="caution">
    <text evidence="2">The sequence shown here is derived from an EMBL/GenBank/DDBJ whole genome shotgun (WGS) entry which is preliminary data.</text>
</comment>
<feature type="compositionally biased region" description="Polar residues" evidence="1">
    <location>
        <begin position="40"/>
        <end position="49"/>
    </location>
</feature>
<feature type="compositionally biased region" description="Polar residues" evidence="1">
    <location>
        <begin position="232"/>
        <end position="243"/>
    </location>
</feature>
<accession>A0ABU6VGR4</accession>
<protein>
    <submittedName>
        <fullName evidence="2">Uncharacterized protein</fullName>
    </submittedName>
</protein>
<organism evidence="2 3">
    <name type="scientific">Stylosanthes scabra</name>
    <dbReference type="NCBI Taxonomy" id="79078"/>
    <lineage>
        <taxon>Eukaryota</taxon>
        <taxon>Viridiplantae</taxon>
        <taxon>Streptophyta</taxon>
        <taxon>Embryophyta</taxon>
        <taxon>Tracheophyta</taxon>
        <taxon>Spermatophyta</taxon>
        <taxon>Magnoliopsida</taxon>
        <taxon>eudicotyledons</taxon>
        <taxon>Gunneridae</taxon>
        <taxon>Pentapetalae</taxon>
        <taxon>rosids</taxon>
        <taxon>fabids</taxon>
        <taxon>Fabales</taxon>
        <taxon>Fabaceae</taxon>
        <taxon>Papilionoideae</taxon>
        <taxon>50 kb inversion clade</taxon>
        <taxon>dalbergioids sensu lato</taxon>
        <taxon>Dalbergieae</taxon>
        <taxon>Pterocarpus clade</taxon>
        <taxon>Stylosanthes</taxon>
    </lineage>
</organism>
<reference evidence="2 3" key="1">
    <citation type="journal article" date="2023" name="Plants (Basel)">
        <title>Bridging the Gap: Combining Genomics and Transcriptomics Approaches to Understand Stylosanthes scabra, an Orphan Legume from the Brazilian Caatinga.</title>
        <authorList>
            <person name="Ferreira-Neto J.R.C."/>
            <person name="da Silva M.D."/>
            <person name="Binneck E."/>
            <person name="de Melo N.F."/>
            <person name="da Silva R.H."/>
            <person name="de Melo A.L.T.M."/>
            <person name="Pandolfi V."/>
            <person name="Bustamante F.O."/>
            <person name="Brasileiro-Vidal A.C."/>
            <person name="Benko-Iseppon A.M."/>
        </authorList>
    </citation>
    <scope>NUCLEOTIDE SEQUENCE [LARGE SCALE GENOMIC DNA]</scope>
    <source>
        <tissue evidence="2">Leaves</tissue>
    </source>
</reference>
<evidence type="ECO:0000313" key="2">
    <source>
        <dbReference type="EMBL" id="MED6172562.1"/>
    </source>
</evidence>
<dbReference type="EMBL" id="JASCZI010151394">
    <property type="protein sequence ID" value="MED6172562.1"/>
    <property type="molecule type" value="Genomic_DNA"/>
</dbReference>
<feature type="region of interest" description="Disordered" evidence="1">
    <location>
        <begin position="225"/>
        <end position="268"/>
    </location>
</feature>
<sequence>MMCPYCDSGEGSDSPTTRCPARGRRARMQRPDIRWKGEGASTSGRSHTQPGGDHVDEEAEYRRHEDILERAGAQDRGDGHAPHEPDVDFFSGAARFILLGEGSGLGSAPHLPSGRPSGQFSRYGPPNDMYDVFSCVPALAAVVPSAFTAAAVSAALALFPAVLPVVTAAGLSVAFIGSATLPAPVQLSDTVAPATTLSECGIAFAPPAAARRSILPLSAGAIGPPDCPPTGTAATEGSPSTPMRQIIPSPPSPSARGQPGLSSETFLI</sequence>
<gene>
    <name evidence="2" type="ORF">PIB30_051183</name>
</gene>
<name>A0ABU6VGR4_9FABA</name>
<dbReference type="Proteomes" id="UP001341840">
    <property type="component" value="Unassembled WGS sequence"/>
</dbReference>
<proteinExistence type="predicted"/>
<feature type="region of interest" description="Disordered" evidence="1">
    <location>
        <begin position="1"/>
        <end position="61"/>
    </location>
</feature>